<keyword evidence="4" id="KW-1003">Cell membrane</keyword>
<dbReference type="InterPro" id="IPR036259">
    <property type="entry name" value="MFS_trans_sf"/>
</dbReference>
<feature type="transmembrane region" description="Helical" evidence="8">
    <location>
        <begin position="109"/>
        <end position="130"/>
    </location>
</feature>
<evidence type="ECO:0000256" key="7">
    <source>
        <dbReference type="ARBA" id="ARBA00023136"/>
    </source>
</evidence>
<feature type="transmembrane region" description="Helical" evidence="8">
    <location>
        <begin position="320"/>
        <end position="342"/>
    </location>
</feature>
<dbReference type="PANTHER" id="PTHR23502:SF132">
    <property type="entry name" value="POLYAMINE TRANSPORTER 2-RELATED"/>
    <property type="match status" value="1"/>
</dbReference>
<name>A0ABT3SZQ0_9GAMM</name>
<evidence type="ECO:0000259" key="9">
    <source>
        <dbReference type="PROSITE" id="PS50850"/>
    </source>
</evidence>
<keyword evidence="3 8" id="KW-0813">Transport</keyword>
<feature type="transmembrane region" description="Helical" evidence="8">
    <location>
        <begin position="142"/>
        <end position="161"/>
    </location>
</feature>
<proteinExistence type="inferred from homology"/>
<dbReference type="CDD" id="cd17320">
    <property type="entry name" value="MFS_MdfA_MDR_like"/>
    <property type="match status" value="1"/>
</dbReference>
<feature type="transmembrane region" description="Helical" evidence="8">
    <location>
        <begin position="173"/>
        <end position="191"/>
    </location>
</feature>
<dbReference type="InterPro" id="IPR011701">
    <property type="entry name" value="MFS"/>
</dbReference>
<gene>
    <name evidence="10" type="ORF">EYC87_18060</name>
</gene>
<dbReference type="PANTHER" id="PTHR23502">
    <property type="entry name" value="MAJOR FACILITATOR SUPERFAMILY"/>
    <property type="match status" value="1"/>
</dbReference>
<dbReference type="RefSeq" id="WP_279254128.1">
    <property type="nucleotide sequence ID" value="NZ_SHNP01000008.1"/>
</dbReference>
<dbReference type="Proteomes" id="UP001143307">
    <property type="component" value="Unassembled WGS sequence"/>
</dbReference>
<feature type="transmembrane region" description="Helical" evidence="8">
    <location>
        <begin position="288"/>
        <end position="308"/>
    </location>
</feature>
<comment type="similarity">
    <text evidence="2 8">Belongs to the major facilitator superfamily. Bcr/CmlA family.</text>
</comment>
<protein>
    <recommendedName>
        <fullName evidence="8">Bcr/CflA family efflux transporter</fullName>
    </recommendedName>
</protein>
<dbReference type="PROSITE" id="PS50850">
    <property type="entry name" value="MFS"/>
    <property type="match status" value="1"/>
</dbReference>
<keyword evidence="6 8" id="KW-1133">Transmembrane helix</keyword>
<feature type="transmembrane region" description="Helical" evidence="8">
    <location>
        <begin position="221"/>
        <end position="245"/>
    </location>
</feature>
<accession>A0ABT3SZQ0</accession>
<organism evidence="10 11">
    <name type="scientific">Candidatus Seongchinamella marina</name>
    <dbReference type="NCBI Taxonomy" id="2518990"/>
    <lineage>
        <taxon>Bacteria</taxon>
        <taxon>Pseudomonadati</taxon>
        <taxon>Pseudomonadota</taxon>
        <taxon>Gammaproteobacteria</taxon>
        <taxon>Cellvibrionales</taxon>
        <taxon>Halieaceae</taxon>
        <taxon>Seongchinamella</taxon>
    </lineage>
</organism>
<comment type="subcellular location">
    <subcellularLocation>
        <location evidence="8">Cell inner membrane</location>
        <topology evidence="8">Multi-pass membrane protein</topology>
    </subcellularLocation>
    <subcellularLocation>
        <location evidence="1">Cell membrane</location>
        <topology evidence="1">Multi-pass membrane protein</topology>
    </subcellularLocation>
</comment>
<evidence type="ECO:0000256" key="8">
    <source>
        <dbReference type="RuleBase" id="RU365088"/>
    </source>
</evidence>
<feature type="transmembrane region" description="Helical" evidence="8">
    <location>
        <begin position="49"/>
        <end position="72"/>
    </location>
</feature>
<feature type="transmembrane region" description="Helical" evidence="8">
    <location>
        <begin position="257"/>
        <end position="276"/>
    </location>
</feature>
<dbReference type="EMBL" id="SHNP01000008">
    <property type="protein sequence ID" value="MCX2975489.1"/>
    <property type="molecule type" value="Genomic_DNA"/>
</dbReference>
<feature type="transmembrane region" description="Helical" evidence="8">
    <location>
        <begin position="84"/>
        <end position="103"/>
    </location>
</feature>
<evidence type="ECO:0000256" key="6">
    <source>
        <dbReference type="ARBA" id="ARBA00022989"/>
    </source>
</evidence>
<dbReference type="InterPro" id="IPR004812">
    <property type="entry name" value="Efflux_drug-R_Bcr/CmlA"/>
</dbReference>
<feature type="domain" description="Major facilitator superfamily (MFS) profile" evidence="9">
    <location>
        <begin position="18"/>
        <end position="401"/>
    </location>
</feature>
<dbReference type="Gene3D" id="1.20.1720.10">
    <property type="entry name" value="Multidrug resistance protein D"/>
    <property type="match status" value="1"/>
</dbReference>
<evidence type="ECO:0000256" key="4">
    <source>
        <dbReference type="ARBA" id="ARBA00022475"/>
    </source>
</evidence>
<reference evidence="10" key="1">
    <citation type="submission" date="2019-02" db="EMBL/GenBank/DDBJ databases">
        <authorList>
            <person name="Li S.-H."/>
        </authorList>
    </citation>
    <scope>NUCLEOTIDE SEQUENCE</scope>
    <source>
        <strain evidence="10">IMCC8485</strain>
    </source>
</reference>
<evidence type="ECO:0000313" key="11">
    <source>
        <dbReference type="Proteomes" id="UP001143307"/>
    </source>
</evidence>
<evidence type="ECO:0000256" key="2">
    <source>
        <dbReference type="ARBA" id="ARBA00006236"/>
    </source>
</evidence>
<keyword evidence="8" id="KW-0997">Cell inner membrane</keyword>
<feature type="transmembrane region" description="Helical" evidence="8">
    <location>
        <begin position="379"/>
        <end position="397"/>
    </location>
</feature>
<dbReference type="Pfam" id="PF07690">
    <property type="entry name" value="MFS_1"/>
    <property type="match status" value="1"/>
</dbReference>
<keyword evidence="7 8" id="KW-0472">Membrane</keyword>
<evidence type="ECO:0000313" key="10">
    <source>
        <dbReference type="EMBL" id="MCX2975489.1"/>
    </source>
</evidence>
<dbReference type="NCBIfam" id="TIGR00710">
    <property type="entry name" value="efflux_Bcr_CflA"/>
    <property type="match status" value="1"/>
</dbReference>
<evidence type="ECO:0000256" key="5">
    <source>
        <dbReference type="ARBA" id="ARBA00022692"/>
    </source>
</evidence>
<dbReference type="InterPro" id="IPR020846">
    <property type="entry name" value="MFS_dom"/>
</dbReference>
<sequence length="410" mass="44200">MPTDSFSPQENKNSRRQLTVTAALLSMVGPFSINAYLPSFPDIEAAFDATRALLAQSLTVYLLAFAVSTLFWGPLSDRIGRRRTLLVSMSLYLIASMACALSPDAKSFLMSRAAQGLTASGGFIIARAMIRDSYDTSSAHKAMAQVTLIFATGPAIAPILGGALQDQFGWRSVFWFLSSFGALLLLLGFAIRETLPGDKRQSFHPYKVSAAYLQIALHRQFVCLVFSLSLGFAGLFVYIAGAPTVVYEFLGLSTTDFGLHFVPLVGGMILGSYYSGRKAHQWPPARTIAIGFCIMIIAAVLNLLSSLLSTATLYSVIAPLVMYAFGYAMIMPAITILALDYFPLRRGSATSMQGFVQVAISAVVTSIAIPLLNTSRLNFAVGQLLFLAMAVILIMLFQRLQGSTAAETPA</sequence>
<keyword evidence="5 8" id="KW-0812">Transmembrane</keyword>
<comment type="caution">
    <text evidence="10">The sequence shown here is derived from an EMBL/GenBank/DDBJ whole genome shotgun (WGS) entry which is preliminary data.</text>
</comment>
<feature type="transmembrane region" description="Helical" evidence="8">
    <location>
        <begin position="354"/>
        <end position="373"/>
    </location>
</feature>
<keyword evidence="11" id="KW-1185">Reference proteome</keyword>
<feature type="transmembrane region" description="Helical" evidence="8">
    <location>
        <begin position="18"/>
        <end position="37"/>
    </location>
</feature>
<evidence type="ECO:0000256" key="3">
    <source>
        <dbReference type="ARBA" id="ARBA00022448"/>
    </source>
</evidence>
<dbReference type="SUPFAM" id="SSF103473">
    <property type="entry name" value="MFS general substrate transporter"/>
    <property type="match status" value="1"/>
</dbReference>
<evidence type="ECO:0000256" key="1">
    <source>
        <dbReference type="ARBA" id="ARBA00004651"/>
    </source>
</evidence>